<feature type="domain" description="VWFA" evidence="9">
    <location>
        <begin position="746"/>
        <end position="919"/>
    </location>
</feature>
<evidence type="ECO:0000259" key="9">
    <source>
        <dbReference type="PROSITE" id="PS50234"/>
    </source>
</evidence>
<dbReference type="GO" id="GO:0008233">
    <property type="term" value="F:peptidase activity"/>
    <property type="evidence" value="ECO:0007669"/>
    <property type="project" value="UniProtKB-KW"/>
</dbReference>
<dbReference type="OrthoDB" id="312927at2759"/>
<evidence type="ECO:0000256" key="8">
    <source>
        <dbReference type="SAM" id="Phobius"/>
    </source>
</evidence>
<comment type="caution">
    <text evidence="11">The sequence shown here is derived from an EMBL/GenBank/DDBJ whole genome shotgun (WGS) entry which is preliminary data.</text>
</comment>
<dbReference type="InterPro" id="IPR026392">
    <property type="entry name" value="Exo/Archaeosortase_dom"/>
</dbReference>
<feature type="transmembrane region" description="Helical" evidence="8">
    <location>
        <begin position="49"/>
        <end position="75"/>
    </location>
</feature>
<dbReference type="Pfam" id="PF09721">
    <property type="entry name" value="Exosortase_EpsH"/>
    <property type="match status" value="1"/>
</dbReference>
<proteinExistence type="predicted"/>
<keyword evidence="2" id="KW-1003">Cell membrane</keyword>
<gene>
    <name evidence="11" type="primary">PARP4</name>
    <name evidence="11" type="ORF">SNEC2469_LOCUS6391</name>
</gene>
<sequence length="1056" mass="115369">MIWLLGTWHSAGYDGVGWIAFALVLAVGIWSASSPLITQASNVGQTYGLLMATALIRLFAQLLDINVIGALLLAVDVYALANLSHLSARQRCVSAFWLAALFCFSLPIEPIVQRLLGYGLQQLSADLACSLLWPFFDNLVCSGVRLQISGRDVMVDLPCSGAQLLSTALLVTCLVNCLVRPAWRWGAASVVVSLFTALIFNAVRVALLAAGIAQEEVLGFSIMAPLPHSLLGVFMVVLTSVVIVAFSRCCAVVPRSVARQSRLTQLLIRRPALFATLFLVSALSIGAIQPQPVDKSPSLPPPEMPRVAAGFLRSEAPLTTLEKTYFTRYGGSAARASYGPFGLLLVSTSSPLRHLHDPTICLRAMGYDVQLQGVDHVQGATVYRAVADKQMGHEAATENQSYIVNITYRSASGRQALSIAEVIWQWARNPRETWTMVQRIVPEHEAVSAAQVADFEAVIKRSMKVALSALHSDYQVEIFGDVANVVLKQRFYNHFERPLNARYLFPLQRHAAVHAMTMRVGDEVIVAQIQEKKTAQKTFQDAKSAGKSAALLEQHRPNMFTQQVANLMPAQTIEIEIAYSHIVPKVDGAYELVVPLIVGPRYQPAGAGVAPEISTDEISGAAPDAGQWVLEALPVRPPTAGIDLPATFTSERVAMQVNLEAAGTIHALHSDTHPLAIRDVSSTQADITLQDGQVLDNKDFVLRYQLAGEDTSAGLLSHWQPEEGGYFSLLIEPPETVALDQVLAREMVFLLDCSGSMNGLPLDASKRFMSQALQSLRPEDSFRIIRFSDAASEFSHRAMPATPSNVAYGLSYVQSLRGSGGTEMTSGIRQALAAPVEGERLRNVVFLTDGYIGNEHSVLALVEQLRGDARLFAFGVGTGVNRYLLDELGRVGRGFTRYFDPTKDAEHMHGVVTRLVERLQTPVLTDLSIDWGDLQVTDLVPRVLPDLYLGDTIRVTGRRQHQAQVRTPVVLSEVAQRPAVRRVWARTKLAELMHEFITPIPLRSPEQTNDELQAAVTNLGLSYALASRWTSFVAVSQKIFNTNPAGNLEGDVARVW</sequence>
<evidence type="ECO:0000256" key="2">
    <source>
        <dbReference type="ARBA" id="ARBA00022475"/>
    </source>
</evidence>
<feature type="transmembrane region" description="Helical" evidence="8">
    <location>
        <begin position="95"/>
        <end position="116"/>
    </location>
</feature>
<evidence type="ECO:0000256" key="4">
    <source>
        <dbReference type="ARBA" id="ARBA00022692"/>
    </source>
</evidence>
<keyword evidence="6 8" id="KW-1133">Transmembrane helix</keyword>
<organism evidence="11 12">
    <name type="scientific">Symbiodinium necroappetens</name>
    <dbReference type="NCBI Taxonomy" id="1628268"/>
    <lineage>
        <taxon>Eukaryota</taxon>
        <taxon>Sar</taxon>
        <taxon>Alveolata</taxon>
        <taxon>Dinophyceae</taxon>
        <taxon>Suessiales</taxon>
        <taxon>Symbiodiniaceae</taxon>
        <taxon>Symbiodinium</taxon>
    </lineage>
</organism>
<keyword evidence="3" id="KW-0645">Protease</keyword>
<evidence type="ECO:0000259" key="10">
    <source>
        <dbReference type="PROSITE" id="PS51468"/>
    </source>
</evidence>
<evidence type="ECO:0000256" key="6">
    <source>
        <dbReference type="ARBA" id="ARBA00022989"/>
    </source>
</evidence>
<dbReference type="PANTHER" id="PTHR45737:SF6">
    <property type="entry name" value="VON WILLEBRAND FACTOR A DOMAIN-CONTAINING PROTEIN 5A"/>
    <property type="match status" value="1"/>
</dbReference>
<dbReference type="InterPro" id="IPR019127">
    <property type="entry name" value="Exosortase"/>
</dbReference>
<dbReference type="EMBL" id="CAJNJA010011252">
    <property type="protein sequence ID" value="CAE7268700.1"/>
    <property type="molecule type" value="Genomic_DNA"/>
</dbReference>
<dbReference type="GO" id="GO:0005886">
    <property type="term" value="C:plasma membrane"/>
    <property type="evidence" value="ECO:0007669"/>
    <property type="project" value="UniProtKB-SubCell"/>
</dbReference>
<dbReference type="NCBIfam" id="NF033770">
    <property type="entry name" value="exosort_XrtT"/>
    <property type="match status" value="1"/>
</dbReference>
<feature type="transmembrane region" description="Helical" evidence="8">
    <location>
        <begin position="15"/>
        <end position="37"/>
    </location>
</feature>
<reference evidence="11" key="1">
    <citation type="submission" date="2021-02" db="EMBL/GenBank/DDBJ databases">
        <authorList>
            <person name="Dougan E. K."/>
            <person name="Rhodes N."/>
            <person name="Thang M."/>
            <person name="Chan C."/>
        </authorList>
    </citation>
    <scope>NUCLEOTIDE SEQUENCE</scope>
</reference>
<keyword evidence="4 8" id="KW-0812">Transmembrane</keyword>
<feature type="transmembrane region" description="Helical" evidence="8">
    <location>
        <begin position="230"/>
        <end position="251"/>
    </location>
</feature>
<dbReference type="GO" id="GO:0006508">
    <property type="term" value="P:proteolysis"/>
    <property type="evidence" value="ECO:0007669"/>
    <property type="project" value="UniProtKB-KW"/>
</dbReference>
<dbReference type="PROSITE" id="PS50234">
    <property type="entry name" value="VWFA"/>
    <property type="match status" value="1"/>
</dbReference>
<dbReference type="InterPro" id="IPR002035">
    <property type="entry name" value="VWF_A"/>
</dbReference>
<evidence type="ECO:0000256" key="5">
    <source>
        <dbReference type="ARBA" id="ARBA00022801"/>
    </source>
</evidence>
<dbReference type="InterPro" id="IPR013694">
    <property type="entry name" value="VIT"/>
</dbReference>
<feature type="domain" description="VIT" evidence="10">
    <location>
        <begin position="453"/>
        <end position="581"/>
    </location>
</feature>
<feature type="transmembrane region" description="Helical" evidence="8">
    <location>
        <begin position="272"/>
        <end position="289"/>
    </location>
</feature>
<dbReference type="InterPro" id="IPR036465">
    <property type="entry name" value="vWFA_dom_sf"/>
</dbReference>
<feature type="transmembrane region" description="Helical" evidence="8">
    <location>
        <begin position="186"/>
        <end position="210"/>
    </location>
</feature>
<dbReference type="NCBIfam" id="TIGR04178">
    <property type="entry name" value="exo_archaeo"/>
    <property type="match status" value="1"/>
</dbReference>
<dbReference type="PANTHER" id="PTHR45737">
    <property type="entry name" value="VON WILLEBRAND FACTOR A DOMAIN-CONTAINING PROTEIN 5A"/>
    <property type="match status" value="1"/>
</dbReference>
<accession>A0A812N156</accession>
<dbReference type="Pfam" id="PF08487">
    <property type="entry name" value="VIT"/>
    <property type="match status" value="1"/>
</dbReference>
<evidence type="ECO:0000313" key="12">
    <source>
        <dbReference type="Proteomes" id="UP000601435"/>
    </source>
</evidence>
<dbReference type="PROSITE" id="PS51468">
    <property type="entry name" value="VIT"/>
    <property type="match status" value="1"/>
</dbReference>
<dbReference type="SMART" id="SM00609">
    <property type="entry name" value="VIT"/>
    <property type="match status" value="1"/>
</dbReference>
<dbReference type="Proteomes" id="UP000601435">
    <property type="component" value="Unassembled WGS sequence"/>
</dbReference>
<name>A0A812N156_9DINO</name>
<evidence type="ECO:0000313" key="11">
    <source>
        <dbReference type="EMBL" id="CAE7268700.1"/>
    </source>
</evidence>
<evidence type="ECO:0000256" key="1">
    <source>
        <dbReference type="ARBA" id="ARBA00004651"/>
    </source>
</evidence>
<protein>
    <submittedName>
        <fullName evidence="11">PARP4 protein</fullName>
    </submittedName>
</protein>
<dbReference type="AlphaFoldDB" id="A0A812N156"/>
<keyword evidence="5" id="KW-0378">Hydrolase</keyword>
<dbReference type="Pfam" id="PF13768">
    <property type="entry name" value="VWA_3"/>
    <property type="match status" value="1"/>
</dbReference>
<evidence type="ECO:0000256" key="7">
    <source>
        <dbReference type="ARBA" id="ARBA00023136"/>
    </source>
</evidence>
<keyword evidence="7 8" id="KW-0472">Membrane</keyword>
<dbReference type="SMART" id="SM00327">
    <property type="entry name" value="VWA"/>
    <property type="match status" value="1"/>
</dbReference>
<dbReference type="Gene3D" id="3.40.50.410">
    <property type="entry name" value="von Willebrand factor, type A domain"/>
    <property type="match status" value="1"/>
</dbReference>
<keyword evidence="12" id="KW-1185">Reference proteome</keyword>
<evidence type="ECO:0000256" key="3">
    <source>
        <dbReference type="ARBA" id="ARBA00022670"/>
    </source>
</evidence>
<dbReference type="SUPFAM" id="SSF53300">
    <property type="entry name" value="vWA-like"/>
    <property type="match status" value="1"/>
</dbReference>
<comment type="subcellular location">
    <subcellularLocation>
        <location evidence="1">Cell membrane</location>
        <topology evidence="1">Multi-pass membrane protein</topology>
    </subcellularLocation>
</comment>